<gene>
    <name evidence="1" type="ORF">HanXRQr2_Chr16g0723621</name>
</gene>
<organism evidence="1 2">
    <name type="scientific">Helianthus annuus</name>
    <name type="common">Common sunflower</name>
    <dbReference type="NCBI Taxonomy" id="4232"/>
    <lineage>
        <taxon>Eukaryota</taxon>
        <taxon>Viridiplantae</taxon>
        <taxon>Streptophyta</taxon>
        <taxon>Embryophyta</taxon>
        <taxon>Tracheophyta</taxon>
        <taxon>Spermatophyta</taxon>
        <taxon>Magnoliopsida</taxon>
        <taxon>eudicotyledons</taxon>
        <taxon>Gunneridae</taxon>
        <taxon>Pentapetalae</taxon>
        <taxon>asterids</taxon>
        <taxon>campanulids</taxon>
        <taxon>Asterales</taxon>
        <taxon>Asteraceae</taxon>
        <taxon>Asteroideae</taxon>
        <taxon>Heliantheae alliance</taxon>
        <taxon>Heliantheae</taxon>
        <taxon>Helianthus</taxon>
    </lineage>
</organism>
<evidence type="ECO:0000313" key="2">
    <source>
        <dbReference type="Proteomes" id="UP000215914"/>
    </source>
</evidence>
<proteinExistence type="predicted"/>
<keyword evidence="2" id="KW-1185">Reference proteome</keyword>
<reference evidence="1" key="1">
    <citation type="journal article" date="2017" name="Nature">
        <title>The sunflower genome provides insights into oil metabolism, flowering and Asterid evolution.</title>
        <authorList>
            <person name="Badouin H."/>
            <person name="Gouzy J."/>
            <person name="Grassa C.J."/>
            <person name="Murat F."/>
            <person name="Staton S.E."/>
            <person name="Cottret L."/>
            <person name="Lelandais-Briere C."/>
            <person name="Owens G.L."/>
            <person name="Carrere S."/>
            <person name="Mayjonade B."/>
            <person name="Legrand L."/>
            <person name="Gill N."/>
            <person name="Kane N.C."/>
            <person name="Bowers J.E."/>
            <person name="Hubner S."/>
            <person name="Bellec A."/>
            <person name="Berard A."/>
            <person name="Berges H."/>
            <person name="Blanchet N."/>
            <person name="Boniface M.C."/>
            <person name="Brunel D."/>
            <person name="Catrice O."/>
            <person name="Chaidir N."/>
            <person name="Claudel C."/>
            <person name="Donnadieu C."/>
            <person name="Faraut T."/>
            <person name="Fievet G."/>
            <person name="Helmstetter N."/>
            <person name="King M."/>
            <person name="Knapp S.J."/>
            <person name="Lai Z."/>
            <person name="Le Paslier M.C."/>
            <person name="Lippi Y."/>
            <person name="Lorenzon L."/>
            <person name="Mandel J.R."/>
            <person name="Marage G."/>
            <person name="Marchand G."/>
            <person name="Marquand E."/>
            <person name="Bret-Mestries E."/>
            <person name="Morien E."/>
            <person name="Nambeesan S."/>
            <person name="Nguyen T."/>
            <person name="Pegot-Espagnet P."/>
            <person name="Pouilly N."/>
            <person name="Raftis F."/>
            <person name="Sallet E."/>
            <person name="Schiex T."/>
            <person name="Thomas J."/>
            <person name="Vandecasteele C."/>
            <person name="Vares D."/>
            <person name="Vear F."/>
            <person name="Vautrin S."/>
            <person name="Crespi M."/>
            <person name="Mangin B."/>
            <person name="Burke J.M."/>
            <person name="Salse J."/>
            <person name="Munos S."/>
            <person name="Vincourt P."/>
            <person name="Rieseberg L.H."/>
            <person name="Langlade N.B."/>
        </authorList>
    </citation>
    <scope>NUCLEOTIDE SEQUENCE</scope>
    <source>
        <tissue evidence="1">Leaves</tissue>
    </source>
</reference>
<sequence length="61" mass="6659">MPFICLKYIGSLPKLKYTSSLSKICIHTHTLLTTADFQLAGTLPTTVMPTPPYSTPTRSSS</sequence>
<accession>A0A9K3DPJ9</accession>
<dbReference type="Gramene" id="mRNA:HanXRQr2_Chr16g0723621">
    <property type="protein sequence ID" value="CDS:HanXRQr2_Chr16g0723621.1"/>
    <property type="gene ID" value="HanXRQr2_Chr16g0723621"/>
</dbReference>
<dbReference type="AlphaFoldDB" id="A0A9K3DPJ9"/>
<reference evidence="1" key="2">
    <citation type="submission" date="2020-06" db="EMBL/GenBank/DDBJ databases">
        <title>Helianthus annuus Genome sequencing and assembly Release 2.</title>
        <authorList>
            <person name="Gouzy J."/>
            <person name="Langlade N."/>
            <person name="Munos S."/>
        </authorList>
    </citation>
    <scope>NUCLEOTIDE SEQUENCE</scope>
    <source>
        <tissue evidence="1">Leaves</tissue>
    </source>
</reference>
<evidence type="ECO:0000313" key="1">
    <source>
        <dbReference type="EMBL" id="KAF5757937.1"/>
    </source>
</evidence>
<dbReference type="EMBL" id="MNCJ02000331">
    <property type="protein sequence ID" value="KAF5757937.1"/>
    <property type="molecule type" value="Genomic_DNA"/>
</dbReference>
<dbReference type="Proteomes" id="UP000215914">
    <property type="component" value="Unassembled WGS sequence"/>
</dbReference>
<name>A0A9K3DPJ9_HELAN</name>
<protein>
    <submittedName>
        <fullName evidence="1">Uncharacterized protein</fullName>
    </submittedName>
</protein>
<comment type="caution">
    <text evidence="1">The sequence shown here is derived from an EMBL/GenBank/DDBJ whole genome shotgun (WGS) entry which is preliminary data.</text>
</comment>